<dbReference type="PANTHER" id="PTHR33376">
    <property type="match status" value="1"/>
</dbReference>
<evidence type="ECO:0000256" key="4">
    <source>
        <dbReference type="SAM" id="MobiDB-lite"/>
    </source>
</evidence>
<feature type="region of interest" description="Disordered" evidence="4">
    <location>
        <begin position="324"/>
        <end position="353"/>
    </location>
</feature>
<evidence type="ECO:0000256" key="3">
    <source>
        <dbReference type="ARBA" id="ARBA00022729"/>
    </source>
</evidence>
<dbReference type="InterPro" id="IPR038404">
    <property type="entry name" value="TRAP_DctP_sf"/>
</dbReference>
<dbReference type="Gene3D" id="3.40.190.170">
    <property type="entry name" value="Bacterial extracellular solute-binding protein, family 7"/>
    <property type="match status" value="1"/>
</dbReference>
<keyword evidence="2" id="KW-0813">Transport</keyword>
<comment type="similarity">
    <text evidence="1">Belongs to the bacterial solute-binding protein 7 family.</text>
</comment>
<dbReference type="Pfam" id="PF03480">
    <property type="entry name" value="DctP"/>
    <property type="match status" value="1"/>
</dbReference>
<keyword evidence="3 5" id="KW-0732">Signal</keyword>
<gene>
    <name evidence="6" type="ORF">BA177_10655</name>
</gene>
<feature type="compositionally biased region" description="Polar residues" evidence="4">
    <location>
        <begin position="337"/>
        <end position="353"/>
    </location>
</feature>
<evidence type="ECO:0000256" key="2">
    <source>
        <dbReference type="ARBA" id="ARBA00022448"/>
    </source>
</evidence>
<dbReference type="KEGG" id="woc:BA177_10655"/>
<evidence type="ECO:0000256" key="5">
    <source>
        <dbReference type="SAM" id="SignalP"/>
    </source>
</evidence>
<proteinExistence type="inferred from homology"/>
<dbReference type="InterPro" id="IPR018389">
    <property type="entry name" value="DctP_fam"/>
</dbReference>
<dbReference type="EMBL" id="CP016268">
    <property type="protein sequence ID" value="ANO51598.1"/>
    <property type="molecule type" value="Genomic_DNA"/>
</dbReference>
<sequence length="353" mass="38642">MAKLLAILALMVGTAATAQTTQIKIATLAPENSQWMSEFRAGAKEIRERTEGRVQLKFYSGGVQGNESKVLRKIQIGQLHGGTFAPTDFQKRFPDLNIYGLPFVFKTADEVAYVRGFMDEKLASGFDKLGFDTFGFASGGFAIVMSNTPVSSYDDLKGKKVWLPEGDLISYEAMKALQLSPVALPMTDVLTGLQTGLIDIVAIPPVVALALQWHTKVKFVTQLPVLYAMGFMAISDRALAKLSADDRQVVDDVLTRIYATVDDASAADSENALDALLNVGLENVEPRDGEFEKIRAIMRENNRDMAERGMFSTELLDEMQQHLRDYREKNGEAAGMSSDSSTEESGTASIGSR</sequence>
<name>A0A193LGL2_9GAMM</name>
<dbReference type="AlphaFoldDB" id="A0A193LGL2"/>
<dbReference type="GO" id="GO:0055085">
    <property type="term" value="P:transmembrane transport"/>
    <property type="evidence" value="ECO:0007669"/>
    <property type="project" value="InterPro"/>
</dbReference>
<feature type="chain" id="PRO_5008260194" description="C4-dicarboxylate ABC transporter" evidence="5">
    <location>
        <begin position="19"/>
        <end position="353"/>
    </location>
</feature>
<feature type="signal peptide" evidence="5">
    <location>
        <begin position="1"/>
        <end position="18"/>
    </location>
</feature>
<evidence type="ECO:0000313" key="7">
    <source>
        <dbReference type="Proteomes" id="UP000092695"/>
    </source>
</evidence>
<accession>A0A193LGL2</accession>
<evidence type="ECO:0000256" key="1">
    <source>
        <dbReference type="ARBA" id="ARBA00009023"/>
    </source>
</evidence>
<protein>
    <recommendedName>
        <fullName evidence="8">C4-dicarboxylate ABC transporter</fullName>
    </recommendedName>
</protein>
<dbReference type="SUPFAM" id="SSF53850">
    <property type="entry name" value="Periplasmic binding protein-like II"/>
    <property type="match status" value="1"/>
</dbReference>
<organism evidence="6 7">
    <name type="scientific">Woeseia oceani</name>
    <dbReference type="NCBI Taxonomy" id="1548547"/>
    <lineage>
        <taxon>Bacteria</taxon>
        <taxon>Pseudomonadati</taxon>
        <taxon>Pseudomonadota</taxon>
        <taxon>Gammaproteobacteria</taxon>
        <taxon>Woeseiales</taxon>
        <taxon>Woeseiaceae</taxon>
        <taxon>Woeseia</taxon>
    </lineage>
</organism>
<evidence type="ECO:0008006" key="8">
    <source>
        <dbReference type="Google" id="ProtNLM"/>
    </source>
</evidence>
<reference evidence="6 7" key="1">
    <citation type="submission" date="2016-06" db="EMBL/GenBank/DDBJ databases">
        <title>Complete genome sequence of a deep-branching marine Gamma Proteobacterium Woeseia oceani type strain XK5.</title>
        <authorList>
            <person name="Mu D."/>
            <person name="Du Z."/>
        </authorList>
    </citation>
    <scope>NUCLEOTIDE SEQUENCE [LARGE SCALE GENOMIC DNA]</scope>
    <source>
        <strain evidence="6 7">XK5</strain>
    </source>
</reference>
<dbReference type="STRING" id="1548547.BA177_10655"/>
<dbReference type="Proteomes" id="UP000092695">
    <property type="component" value="Chromosome"/>
</dbReference>
<evidence type="ECO:0000313" key="6">
    <source>
        <dbReference type="EMBL" id="ANO51598.1"/>
    </source>
</evidence>
<keyword evidence="7" id="KW-1185">Reference proteome</keyword>
<dbReference type="PANTHER" id="PTHR33376:SF7">
    <property type="entry name" value="C4-DICARBOXYLATE-BINDING PROTEIN DCTB"/>
    <property type="match status" value="1"/>
</dbReference>
<dbReference type="NCBIfam" id="NF037995">
    <property type="entry name" value="TRAP_S1"/>
    <property type="match status" value="1"/>
</dbReference>